<comment type="caution">
    <text evidence="2">The sequence shown here is derived from an EMBL/GenBank/DDBJ whole genome shotgun (WGS) entry which is preliminary data.</text>
</comment>
<name>A0A7X5RMX4_9ALTE</name>
<dbReference type="AlphaFoldDB" id="A0A7X5RMX4"/>
<feature type="transmembrane region" description="Helical" evidence="1">
    <location>
        <begin position="404"/>
        <end position="426"/>
    </location>
</feature>
<protein>
    <submittedName>
        <fullName evidence="2">Uncharacterized protein</fullName>
    </submittedName>
</protein>
<organism evidence="2 3">
    <name type="scientific">Alteromonas profundi</name>
    <dbReference type="NCBI Taxonomy" id="2696062"/>
    <lineage>
        <taxon>Bacteria</taxon>
        <taxon>Pseudomonadati</taxon>
        <taxon>Pseudomonadota</taxon>
        <taxon>Gammaproteobacteria</taxon>
        <taxon>Alteromonadales</taxon>
        <taxon>Alteromonadaceae</taxon>
        <taxon>Alteromonas/Salinimonas group</taxon>
        <taxon>Alteromonas</taxon>
    </lineage>
</organism>
<evidence type="ECO:0000313" key="3">
    <source>
        <dbReference type="Proteomes" id="UP000470213"/>
    </source>
</evidence>
<dbReference type="EMBL" id="JAAAWN010000046">
    <property type="protein sequence ID" value="NDV93181.1"/>
    <property type="molecule type" value="Genomic_DNA"/>
</dbReference>
<dbReference type="Proteomes" id="UP000470213">
    <property type="component" value="Unassembled WGS sequence"/>
</dbReference>
<evidence type="ECO:0000313" key="2">
    <source>
        <dbReference type="EMBL" id="NDV93181.1"/>
    </source>
</evidence>
<accession>A0A7X5RMX4</accession>
<reference evidence="2 3" key="1">
    <citation type="submission" date="2020-01" db="EMBL/GenBank/DDBJ databases">
        <authorList>
            <person name="Chen J."/>
            <person name="Zhu S."/>
            <person name="Yang J."/>
        </authorList>
    </citation>
    <scope>NUCLEOTIDE SEQUENCE [LARGE SCALE GENOMIC DNA]</scope>
    <source>
        <strain evidence="2 3">345S023</strain>
    </source>
</reference>
<gene>
    <name evidence="2" type="ORF">GTH32_18585</name>
</gene>
<keyword evidence="1" id="KW-0812">Transmembrane</keyword>
<dbReference type="RefSeq" id="WP_163088606.1">
    <property type="nucleotide sequence ID" value="NZ_JAAAWN010000046.1"/>
</dbReference>
<keyword evidence="1" id="KW-0472">Membrane</keyword>
<keyword evidence="3" id="KW-1185">Reference proteome</keyword>
<evidence type="ECO:0000256" key="1">
    <source>
        <dbReference type="SAM" id="Phobius"/>
    </source>
</evidence>
<feature type="transmembrane region" description="Helical" evidence="1">
    <location>
        <begin position="331"/>
        <end position="349"/>
    </location>
</feature>
<proteinExistence type="predicted"/>
<keyword evidence="1" id="KW-1133">Transmembrane helix</keyword>
<sequence>MNDRELLSLLVRIFKALPNPRVLEGGTKIKVEGALLITQDLFDLLKELVEKLPSINEYIVLEVDGIQHDFSDCSSNHYAEKNVSNLTVGFPRRNKIPEVYIFNNEFELIQSHKKLLSCGNPLPKSFYLASSDYISDESESNTKLQKIERVLDWFSIFEEISNLNRKGDSCRELIFIEKAGQEKLTKPIHFETNILAEMIDIEDIPDVGHFFDLKDEKNDSSLHHEEKRKFLRIAFVETLARVRAQKTGNDDSLEIVKSLDLIRNSYYEHLELFMEDFVVSEFKKDIEEAHFSYLEKIESVIGNIQGKLYAIPASFLALGALARSNNTESNLLILVAAGLASLFTFLMIISQKGRAEYLSSSISFIFEKFERNSEEEKSNIGILSNVCDIKESLCQQLEKKKKLILFYAIVSWLPFLASLIVIYIRFNEKINSWLKSILQYLLS</sequence>